<reference evidence="1" key="1">
    <citation type="submission" date="2020-06" db="EMBL/GenBank/DDBJ databases">
        <title>Genomic insights into acetone-butanol-ethanol (ABE) fermentation by sequencing solventogenic clostridia strains.</title>
        <authorList>
            <person name="Brown S."/>
        </authorList>
    </citation>
    <scope>NUCLEOTIDE SEQUENCE</scope>
    <source>
        <strain evidence="1">DJ123</strain>
    </source>
</reference>
<evidence type="ECO:0000313" key="1">
    <source>
        <dbReference type="EMBL" id="NSB15846.1"/>
    </source>
</evidence>
<name>A0AAE5H867_CLOBE</name>
<proteinExistence type="predicted"/>
<comment type="caution">
    <text evidence="1">The sequence shown here is derived from an EMBL/GenBank/DDBJ whole genome shotgun (WGS) entry which is preliminary data.</text>
</comment>
<dbReference type="Proteomes" id="UP000822184">
    <property type="component" value="Unassembled WGS sequence"/>
</dbReference>
<dbReference type="RefSeq" id="WP_276328000.1">
    <property type="nucleotide sequence ID" value="NZ_JABTDW010000001.1"/>
</dbReference>
<dbReference type="EMBL" id="JABTDW010000001">
    <property type="protein sequence ID" value="NSB15846.1"/>
    <property type="molecule type" value="Genomic_DNA"/>
</dbReference>
<organism evidence="1 2">
    <name type="scientific">Clostridium beijerinckii</name>
    <name type="common">Clostridium MP</name>
    <dbReference type="NCBI Taxonomy" id="1520"/>
    <lineage>
        <taxon>Bacteria</taxon>
        <taxon>Bacillati</taxon>
        <taxon>Bacillota</taxon>
        <taxon>Clostridia</taxon>
        <taxon>Eubacteriales</taxon>
        <taxon>Clostridiaceae</taxon>
        <taxon>Clostridium</taxon>
    </lineage>
</organism>
<gene>
    <name evidence="1" type="ORF">BCD95_004105</name>
</gene>
<accession>A0AAE5H867</accession>
<sequence>MADKEKEKEVKVKPAAPPVKVVFSERIEKEQMPIPMKKTAE</sequence>
<evidence type="ECO:0000313" key="2">
    <source>
        <dbReference type="Proteomes" id="UP000822184"/>
    </source>
</evidence>
<protein>
    <submittedName>
        <fullName evidence="1">Uncharacterized protein</fullName>
    </submittedName>
</protein>
<dbReference type="AlphaFoldDB" id="A0AAE5H867"/>